<dbReference type="EMBL" id="MPTB01000002">
    <property type="protein sequence ID" value="OMD53026.1"/>
    <property type="molecule type" value="Genomic_DNA"/>
</dbReference>
<sequence length="138" mass="15617">MSLSIDESGWPLVSINLGSDFGRETVEEYILYWEKLLERKVPFGLLMQQQGERSERPPRDSAKLYMDWCKAHKDEISRLCVGIAIVMGNAMLLALYKPVTALSTKRMYGCPGGAFSSQEEAARWLEPLLMKKGEGSRK</sequence>
<proteinExistence type="predicted"/>
<dbReference type="Proteomes" id="UP000187412">
    <property type="component" value="Unassembled WGS sequence"/>
</dbReference>
<comment type="caution">
    <text evidence="1">The sequence shown here is derived from an EMBL/GenBank/DDBJ whole genome shotgun (WGS) entry which is preliminary data.</text>
</comment>
<accession>A0ABX3HQ71</accession>
<reference evidence="1 2" key="1">
    <citation type="submission" date="2016-10" db="EMBL/GenBank/DDBJ databases">
        <title>Paenibacillus species isolates.</title>
        <authorList>
            <person name="Beno S.M."/>
        </authorList>
    </citation>
    <scope>NUCLEOTIDE SEQUENCE [LARGE SCALE GENOMIC DNA]</scope>
    <source>
        <strain evidence="1 2">FSL H7-0744</strain>
    </source>
</reference>
<evidence type="ECO:0000313" key="2">
    <source>
        <dbReference type="Proteomes" id="UP000187412"/>
    </source>
</evidence>
<gene>
    <name evidence="1" type="ORF">BSK56_02000</name>
</gene>
<evidence type="ECO:0000313" key="1">
    <source>
        <dbReference type="EMBL" id="OMD53026.1"/>
    </source>
</evidence>
<protein>
    <recommendedName>
        <fullName evidence="3">STAS/SEC14 domain-containing protein</fullName>
    </recommendedName>
</protein>
<organism evidence="1 2">
    <name type="scientific">Paenibacillus borealis</name>
    <dbReference type="NCBI Taxonomy" id="160799"/>
    <lineage>
        <taxon>Bacteria</taxon>
        <taxon>Bacillati</taxon>
        <taxon>Bacillota</taxon>
        <taxon>Bacilli</taxon>
        <taxon>Bacillales</taxon>
        <taxon>Paenibacillaceae</taxon>
        <taxon>Paenibacillus</taxon>
    </lineage>
</organism>
<keyword evidence="2" id="KW-1185">Reference proteome</keyword>
<dbReference type="RefSeq" id="WP_076109098.1">
    <property type="nucleotide sequence ID" value="NZ_MPTB01000002.1"/>
</dbReference>
<name>A0ABX3HQ71_PAEBO</name>
<evidence type="ECO:0008006" key="3">
    <source>
        <dbReference type="Google" id="ProtNLM"/>
    </source>
</evidence>